<dbReference type="EMBL" id="VOIH02000005">
    <property type="protein sequence ID" value="KAF3445465.1"/>
    <property type="molecule type" value="Genomic_DNA"/>
</dbReference>
<gene>
    <name evidence="1" type="ORF">FNV43_RR10641</name>
</gene>
<protein>
    <submittedName>
        <fullName evidence="1">Uncharacterized protein</fullName>
    </submittedName>
</protein>
<dbReference type="AlphaFoldDB" id="A0A8K0H4B7"/>
<accession>A0A8K0H4B7</accession>
<name>A0A8K0H4B7_9ROSA</name>
<dbReference type="OrthoDB" id="411535at2759"/>
<keyword evidence="2" id="KW-1185">Reference proteome</keyword>
<reference evidence="1" key="1">
    <citation type="submission" date="2020-03" db="EMBL/GenBank/DDBJ databases">
        <title>A high-quality chromosome-level genome assembly of a woody plant with both climbing and erect habits, Rhamnella rubrinervis.</title>
        <authorList>
            <person name="Lu Z."/>
            <person name="Yang Y."/>
            <person name="Zhu X."/>
            <person name="Sun Y."/>
        </authorList>
    </citation>
    <scope>NUCLEOTIDE SEQUENCE</scope>
    <source>
        <strain evidence="1">BYM</strain>
        <tissue evidence="1">Leaf</tissue>
    </source>
</reference>
<comment type="caution">
    <text evidence="1">The sequence shown here is derived from an EMBL/GenBank/DDBJ whole genome shotgun (WGS) entry which is preliminary data.</text>
</comment>
<dbReference type="Proteomes" id="UP000796880">
    <property type="component" value="Unassembled WGS sequence"/>
</dbReference>
<evidence type="ECO:0000313" key="2">
    <source>
        <dbReference type="Proteomes" id="UP000796880"/>
    </source>
</evidence>
<proteinExistence type="predicted"/>
<evidence type="ECO:0000313" key="1">
    <source>
        <dbReference type="EMBL" id="KAF3445465.1"/>
    </source>
</evidence>
<organism evidence="1 2">
    <name type="scientific">Rhamnella rubrinervis</name>
    <dbReference type="NCBI Taxonomy" id="2594499"/>
    <lineage>
        <taxon>Eukaryota</taxon>
        <taxon>Viridiplantae</taxon>
        <taxon>Streptophyta</taxon>
        <taxon>Embryophyta</taxon>
        <taxon>Tracheophyta</taxon>
        <taxon>Spermatophyta</taxon>
        <taxon>Magnoliopsida</taxon>
        <taxon>eudicotyledons</taxon>
        <taxon>Gunneridae</taxon>
        <taxon>Pentapetalae</taxon>
        <taxon>rosids</taxon>
        <taxon>fabids</taxon>
        <taxon>Rosales</taxon>
        <taxon>Rhamnaceae</taxon>
        <taxon>rhamnoid group</taxon>
        <taxon>Rhamneae</taxon>
        <taxon>Rhamnella</taxon>
    </lineage>
</organism>
<sequence length="140" mass="16057">MEELRSAMEDHMNQMEDLVQKFSDEVRSGLRPAYDNFIGFFYAIDWKVRLCFFLSSLFGFLERTLVNWPYGVLCSVAAYHYNFEEEYQLPNVSVLSGLYDKIELGDNTLVSLFESLLVSPKGSGYGGNGFWILKITFGMA</sequence>